<gene>
    <name evidence="3" type="primary">LOC116937911</name>
</gene>
<proteinExistence type="predicted"/>
<evidence type="ECO:0000256" key="1">
    <source>
        <dbReference type="SAM" id="SignalP"/>
    </source>
</evidence>
<name>A0AAJ7SKC2_PETMA</name>
<sequence length="114" mass="12430">MLSLGLVASVLVSAQRTCYAMQLLRAIYSCGPDCLREAIEHDAVCPSPGWRGLAEECERHSCSDLATAIIAAVAPMPLRRLDHDEGWAETAGDAQLPKGRDNSEGRSLMEHVFY</sequence>
<evidence type="ECO:0000313" key="2">
    <source>
        <dbReference type="Proteomes" id="UP001318040"/>
    </source>
</evidence>
<accession>A0AAJ7SKC2</accession>
<keyword evidence="2" id="KW-1185">Reference proteome</keyword>
<organism evidence="2 3">
    <name type="scientific">Petromyzon marinus</name>
    <name type="common">Sea lamprey</name>
    <dbReference type="NCBI Taxonomy" id="7757"/>
    <lineage>
        <taxon>Eukaryota</taxon>
        <taxon>Metazoa</taxon>
        <taxon>Chordata</taxon>
        <taxon>Craniata</taxon>
        <taxon>Vertebrata</taxon>
        <taxon>Cyclostomata</taxon>
        <taxon>Hyperoartia</taxon>
        <taxon>Petromyzontiformes</taxon>
        <taxon>Petromyzontidae</taxon>
        <taxon>Petromyzon</taxon>
    </lineage>
</organism>
<feature type="chain" id="PRO_5042574534" evidence="1">
    <location>
        <begin position="21"/>
        <end position="114"/>
    </location>
</feature>
<reference evidence="3" key="1">
    <citation type="submission" date="2025-08" db="UniProtKB">
        <authorList>
            <consortium name="RefSeq"/>
        </authorList>
    </citation>
    <scope>IDENTIFICATION</scope>
    <source>
        <tissue evidence="3">Sperm</tissue>
    </source>
</reference>
<dbReference type="AlphaFoldDB" id="A0AAJ7SKC2"/>
<dbReference type="Proteomes" id="UP001318040">
    <property type="component" value="Unplaced"/>
</dbReference>
<dbReference type="RefSeq" id="XP_032800937.1">
    <property type="nucleotide sequence ID" value="XM_032945046.1"/>
</dbReference>
<keyword evidence="1" id="KW-0732">Signal</keyword>
<feature type="signal peptide" evidence="1">
    <location>
        <begin position="1"/>
        <end position="20"/>
    </location>
</feature>
<evidence type="ECO:0000313" key="3">
    <source>
        <dbReference type="RefSeq" id="XP_032800937.1"/>
    </source>
</evidence>
<protein>
    <submittedName>
        <fullName evidence="3">Uncharacterized protein LOC116937911 isoform X2</fullName>
    </submittedName>
</protein>